<sequence>MTLNFPLKRSQSIRRWKYRIKQAGSSRAYQRKV</sequence>
<organism evidence="1 2">
    <name type="scientific">Portunus trituberculatus</name>
    <name type="common">Swimming crab</name>
    <name type="synonym">Neptunus trituberculatus</name>
    <dbReference type="NCBI Taxonomy" id="210409"/>
    <lineage>
        <taxon>Eukaryota</taxon>
        <taxon>Metazoa</taxon>
        <taxon>Ecdysozoa</taxon>
        <taxon>Arthropoda</taxon>
        <taxon>Crustacea</taxon>
        <taxon>Multicrustacea</taxon>
        <taxon>Malacostraca</taxon>
        <taxon>Eumalacostraca</taxon>
        <taxon>Eucarida</taxon>
        <taxon>Decapoda</taxon>
        <taxon>Pleocyemata</taxon>
        <taxon>Brachyura</taxon>
        <taxon>Eubrachyura</taxon>
        <taxon>Portunoidea</taxon>
        <taxon>Portunidae</taxon>
        <taxon>Portuninae</taxon>
        <taxon>Portunus</taxon>
    </lineage>
</organism>
<reference evidence="1 2" key="1">
    <citation type="submission" date="2019-05" db="EMBL/GenBank/DDBJ databases">
        <title>Another draft genome of Portunus trituberculatus and its Hox gene families provides insights of decapod evolution.</title>
        <authorList>
            <person name="Jeong J.-H."/>
            <person name="Song I."/>
            <person name="Kim S."/>
            <person name="Choi T."/>
            <person name="Kim D."/>
            <person name="Ryu S."/>
            <person name="Kim W."/>
        </authorList>
    </citation>
    <scope>NUCLEOTIDE SEQUENCE [LARGE SCALE GENOMIC DNA]</scope>
    <source>
        <tissue evidence="1">Muscle</tissue>
    </source>
</reference>
<accession>A0A5B7I6I0</accession>
<name>A0A5B7I6I0_PORTR</name>
<dbReference type="Proteomes" id="UP000324222">
    <property type="component" value="Unassembled WGS sequence"/>
</dbReference>
<gene>
    <name evidence="1" type="ORF">E2C01_075601</name>
</gene>
<keyword evidence="2" id="KW-1185">Reference proteome</keyword>
<comment type="caution">
    <text evidence="1">The sequence shown here is derived from an EMBL/GenBank/DDBJ whole genome shotgun (WGS) entry which is preliminary data.</text>
</comment>
<dbReference type="AlphaFoldDB" id="A0A5B7I6I0"/>
<protein>
    <submittedName>
        <fullName evidence="1">Uncharacterized protein</fullName>
    </submittedName>
</protein>
<evidence type="ECO:0000313" key="1">
    <source>
        <dbReference type="EMBL" id="MPC81001.1"/>
    </source>
</evidence>
<evidence type="ECO:0000313" key="2">
    <source>
        <dbReference type="Proteomes" id="UP000324222"/>
    </source>
</evidence>
<dbReference type="EMBL" id="VSRR010055637">
    <property type="protein sequence ID" value="MPC81001.1"/>
    <property type="molecule type" value="Genomic_DNA"/>
</dbReference>
<proteinExistence type="predicted"/>